<dbReference type="Gene3D" id="1.10.3480.10">
    <property type="entry name" value="TorD-like"/>
    <property type="match status" value="1"/>
</dbReference>
<keyword evidence="1" id="KW-0534">Nitrate assimilation</keyword>
<dbReference type="InterPro" id="IPR020945">
    <property type="entry name" value="DMSO/NO3_reduct_chaperone"/>
</dbReference>
<dbReference type="Proteomes" id="UP000295244">
    <property type="component" value="Unassembled WGS sequence"/>
</dbReference>
<dbReference type="AlphaFoldDB" id="A0A4R1BI76"/>
<dbReference type="GO" id="GO:0051082">
    <property type="term" value="F:unfolded protein binding"/>
    <property type="evidence" value="ECO:0007669"/>
    <property type="project" value="InterPro"/>
</dbReference>
<dbReference type="Pfam" id="PF02613">
    <property type="entry name" value="Nitrate_red_del"/>
    <property type="match status" value="1"/>
</dbReference>
<dbReference type="OrthoDB" id="4307003at2"/>
<evidence type="ECO:0000313" key="4">
    <source>
        <dbReference type="Proteomes" id="UP000295244"/>
    </source>
</evidence>
<protein>
    <submittedName>
        <fullName evidence="3">Nitrate reductase molybdenum cofactor assembly chaperone</fullName>
    </submittedName>
</protein>
<feature type="region of interest" description="Disordered" evidence="2">
    <location>
        <begin position="185"/>
        <end position="208"/>
    </location>
</feature>
<dbReference type="PANTHER" id="PTHR43680">
    <property type="entry name" value="NITRATE REDUCTASE MOLYBDENUM COFACTOR ASSEMBLY CHAPERONE"/>
    <property type="match status" value="1"/>
</dbReference>
<evidence type="ECO:0000313" key="3">
    <source>
        <dbReference type="EMBL" id="TCJ16858.1"/>
    </source>
</evidence>
<dbReference type="PANTHER" id="PTHR43680:SF2">
    <property type="entry name" value="NITRATE REDUCTASE MOLYBDENUM COFACTOR ASSEMBLY CHAPERONE NARJ"/>
    <property type="match status" value="1"/>
</dbReference>
<dbReference type="NCBIfam" id="TIGR00684">
    <property type="entry name" value="narJ"/>
    <property type="match status" value="1"/>
</dbReference>
<comment type="caution">
    <text evidence="3">The sequence shown here is derived from an EMBL/GenBank/DDBJ whole genome shotgun (WGS) entry which is preliminary data.</text>
</comment>
<dbReference type="SUPFAM" id="SSF89155">
    <property type="entry name" value="TorD-like"/>
    <property type="match status" value="1"/>
</dbReference>
<keyword evidence="4" id="KW-1185">Reference proteome</keyword>
<reference evidence="3 4" key="1">
    <citation type="submission" date="2019-03" db="EMBL/GenBank/DDBJ databases">
        <title>Whole genome sequence of a novel Rubrobacter taiwanensis strain, isolated from Yellowstone National Park.</title>
        <authorList>
            <person name="Freed S."/>
            <person name="Ramaley R.F."/>
            <person name="Kyndt J.A."/>
        </authorList>
    </citation>
    <scope>NUCLEOTIDE SEQUENCE [LARGE SCALE GENOMIC DNA]</scope>
    <source>
        <strain evidence="3 4">Yellowstone</strain>
    </source>
</reference>
<dbReference type="InterPro" id="IPR003765">
    <property type="entry name" value="NO3_reductase_chaperone_NarJ"/>
</dbReference>
<name>A0A4R1BI76_9ACTN</name>
<dbReference type="InterPro" id="IPR036411">
    <property type="entry name" value="TorD-like_sf"/>
</dbReference>
<organism evidence="3 4">
    <name type="scientific">Rubrobacter taiwanensis</name>
    <dbReference type="NCBI Taxonomy" id="185139"/>
    <lineage>
        <taxon>Bacteria</taxon>
        <taxon>Bacillati</taxon>
        <taxon>Actinomycetota</taxon>
        <taxon>Rubrobacteria</taxon>
        <taxon>Rubrobacterales</taxon>
        <taxon>Rubrobacteraceae</taxon>
        <taxon>Rubrobacter</taxon>
    </lineage>
</organism>
<gene>
    <name evidence="3" type="primary">narJ</name>
    <name evidence="3" type="ORF">E0L93_09090</name>
</gene>
<evidence type="ECO:0000256" key="1">
    <source>
        <dbReference type="ARBA" id="ARBA00023063"/>
    </source>
</evidence>
<dbReference type="GO" id="GO:0051131">
    <property type="term" value="P:chaperone-mediated protein complex assembly"/>
    <property type="evidence" value="ECO:0007669"/>
    <property type="project" value="InterPro"/>
</dbReference>
<dbReference type="GO" id="GO:0016530">
    <property type="term" value="F:metallochaperone activity"/>
    <property type="evidence" value="ECO:0007669"/>
    <property type="project" value="TreeGrafter"/>
</dbReference>
<accession>A0A4R1BI76</accession>
<dbReference type="EMBL" id="SKBU01000015">
    <property type="protein sequence ID" value="TCJ16858.1"/>
    <property type="molecule type" value="Genomic_DNA"/>
</dbReference>
<dbReference type="GO" id="GO:0042128">
    <property type="term" value="P:nitrate assimilation"/>
    <property type="evidence" value="ECO:0007669"/>
    <property type="project" value="UniProtKB-KW"/>
</dbReference>
<evidence type="ECO:0000256" key="2">
    <source>
        <dbReference type="SAM" id="MobiDB-lite"/>
    </source>
</evidence>
<dbReference type="RefSeq" id="WP_132691111.1">
    <property type="nucleotide sequence ID" value="NZ_SKBU01000015.1"/>
</dbReference>
<proteinExistence type="predicted"/>
<sequence length="208" mass="23846">MIVFRLLSLLLRYPEDEVLAAREEILDAAHELPESPTKQAILHFLAYWYRESDYALQQRYTATFDFNRRGSLYLTYYRHGDMRSRGEALLEVKSVYERAGYRLDTTELPDYLPLVLEFTAEEPEAGLELLAGYRGTVEVIRRSLRHDRSPYALLVEALASFLPKLDAAAEEEMRRLIVQGPPQETVGLEPYGSEPPGKQFVAFGGGRR</sequence>